<accession>A0A073JUI2</accession>
<dbReference type="PROSITE" id="PS52002">
    <property type="entry name" value="SM"/>
    <property type="match status" value="1"/>
</dbReference>
<organism evidence="4 5">
    <name type="scientific">Bacillus manliponensis</name>
    <dbReference type="NCBI Taxonomy" id="574376"/>
    <lineage>
        <taxon>Bacteria</taxon>
        <taxon>Bacillati</taxon>
        <taxon>Bacillota</taxon>
        <taxon>Bacilli</taxon>
        <taxon>Bacillales</taxon>
        <taxon>Bacillaceae</taxon>
        <taxon>Bacillus</taxon>
        <taxon>Bacillus cereus group</taxon>
    </lineage>
</organism>
<sequence length="62" mass="7157">MENLQEKQYKRLELEKKDITLFLKSGVRIPGTIIGSDRFTVLMMVNGKQQLIYKQAISTIAE</sequence>
<dbReference type="SUPFAM" id="SSF50182">
    <property type="entry name" value="Sm-like ribonucleoproteins"/>
    <property type="match status" value="1"/>
</dbReference>
<dbReference type="GO" id="GO:0006355">
    <property type="term" value="P:regulation of DNA-templated transcription"/>
    <property type="evidence" value="ECO:0007669"/>
    <property type="project" value="InterPro"/>
</dbReference>
<keyword evidence="5" id="KW-1185">Reference proteome</keyword>
<dbReference type="STRING" id="574376.BAMA_10615"/>
<dbReference type="NCBIfam" id="TIGR02383">
    <property type="entry name" value="Hfq"/>
    <property type="match status" value="1"/>
</dbReference>
<gene>
    <name evidence="4" type="ORF">BAMA_10615</name>
</gene>
<dbReference type="CDD" id="cd01716">
    <property type="entry name" value="Hfq"/>
    <property type="match status" value="1"/>
</dbReference>
<dbReference type="GO" id="GO:0005829">
    <property type="term" value="C:cytosol"/>
    <property type="evidence" value="ECO:0007669"/>
    <property type="project" value="TreeGrafter"/>
</dbReference>
<name>A0A073JUI2_9BACI</name>
<evidence type="ECO:0000313" key="5">
    <source>
        <dbReference type="Proteomes" id="UP000027822"/>
    </source>
</evidence>
<evidence type="ECO:0000256" key="2">
    <source>
        <dbReference type="ARBA" id="ARBA00023016"/>
    </source>
</evidence>
<evidence type="ECO:0000313" key="4">
    <source>
        <dbReference type="EMBL" id="KEK17925.1"/>
    </source>
</evidence>
<evidence type="ECO:0000256" key="1">
    <source>
        <dbReference type="ARBA" id="ARBA00022884"/>
    </source>
</evidence>
<protein>
    <submittedName>
        <fullName evidence="4">Fe-S cluster assembly protein HesB</fullName>
    </submittedName>
</protein>
<dbReference type="InterPro" id="IPR010920">
    <property type="entry name" value="LSM_dom_sf"/>
</dbReference>
<dbReference type="GO" id="GO:0045974">
    <property type="term" value="P:regulation of translation, ncRNA-mediated"/>
    <property type="evidence" value="ECO:0007669"/>
    <property type="project" value="TreeGrafter"/>
</dbReference>
<dbReference type="Pfam" id="PF17209">
    <property type="entry name" value="Hfq"/>
    <property type="match status" value="1"/>
</dbReference>
<dbReference type="AlphaFoldDB" id="A0A073JUI2"/>
<reference evidence="4 5" key="1">
    <citation type="submission" date="2014-06" db="EMBL/GenBank/DDBJ databases">
        <title>Draft genome sequence of Bacillus manliponensis JCM 15802 (MCCC 1A00708).</title>
        <authorList>
            <person name="Lai Q."/>
            <person name="Liu Y."/>
            <person name="Shao Z."/>
        </authorList>
    </citation>
    <scope>NUCLEOTIDE SEQUENCE [LARGE SCALE GENOMIC DNA]</scope>
    <source>
        <strain evidence="4 5">JCM 15802</strain>
    </source>
</reference>
<dbReference type="Gene3D" id="2.30.30.100">
    <property type="match status" value="1"/>
</dbReference>
<comment type="caution">
    <text evidence="4">The sequence shown here is derived from an EMBL/GenBank/DDBJ whole genome shotgun (WGS) entry which is preliminary data.</text>
</comment>
<feature type="domain" description="Sm" evidence="3">
    <location>
        <begin position="6"/>
        <end position="62"/>
    </location>
</feature>
<dbReference type="InterPro" id="IPR005001">
    <property type="entry name" value="Hfq"/>
</dbReference>
<dbReference type="EMBL" id="JOTN01000020">
    <property type="protein sequence ID" value="KEK17925.1"/>
    <property type="molecule type" value="Genomic_DNA"/>
</dbReference>
<keyword evidence="1" id="KW-0694">RNA-binding</keyword>
<dbReference type="OrthoDB" id="2919498at2"/>
<keyword evidence="2" id="KW-0346">Stress response</keyword>
<evidence type="ECO:0000259" key="3">
    <source>
        <dbReference type="PROSITE" id="PS52002"/>
    </source>
</evidence>
<dbReference type="GO" id="GO:0003723">
    <property type="term" value="F:RNA binding"/>
    <property type="evidence" value="ECO:0007669"/>
    <property type="project" value="UniProtKB-KW"/>
</dbReference>
<dbReference type="eggNOG" id="COG1923">
    <property type="taxonomic scope" value="Bacteria"/>
</dbReference>
<dbReference type="RefSeq" id="WP_034642325.1">
    <property type="nucleotide sequence ID" value="NZ_CBCSJC010000034.1"/>
</dbReference>
<dbReference type="GO" id="GO:0043487">
    <property type="term" value="P:regulation of RNA stability"/>
    <property type="evidence" value="ECO:0007669"/>
    <property type="project" value="TreeGrafter"/>
</dbReference>
<proteinExistence type="predicted"/>
<dbReference type="InterPro" id="IPR047575">
    <property type="entry name" value="Sm"/>
</dbReference>
<dbReference type="Proteomes" id="UP000027822">
    <property type="component" value="Unassembled WGS sequence"/>
</dbReference>
<dbReference type="PANTHER" id="PTHR34772">
    <property type="entry name" value="RNA-BINDING PROTEIN HFQ"/>
    <property type="match status" value="1"/>
</dbReference>
<dbReference type="PANTHER" id="PTHR34772:SF1">
    <property type="entry name" value="RNA-BINDING PROTEIN HFQ"/>
    <property type="match status" value="1"/>
</dbReference>